<dbReference type="InterPro" id="IPR037607">
    <property type="entry name" value="DGK"/>
</dbReference>
<dbReference type="SUPFAM" id="SSF111331">
    <property type="entry name" value="NAD kinase/diacylglycerol kinase-like"/>
    <property type="match status" value="1"/>
</dbReference>
<feature type="region of interest" description="Disordered" evidence="10">
    <location>
        <begin position="171"/>
        <end position="226"/>
    </location>
</feature>
<evidence type="ECO:0000256" key="9">
    <source>
        <dbReference type="RuleBase" id="RU361128"/>
    </source>
</evidence>
<evidence type="ECO:0000256" key="3">
    <source>
        <dbReference type="ARBA" id="ARBA00022679"/>
    </source>
</evidence>
<reference evidence="12 13" key="1">
    <citation type="journal article" date="2021" name="MBio">
        <title>A New Model Trypanosomatid, Novymonas esmeraldas: Genomic Perception of Its 'Candidatus Pandoraea novymonadis' Endosymbiont.</title>
        <authorList>
            <person name="Zakharova A."/>
            <person name="Saura A."/>
            <person name="Butenko A."/>
            <person name="Podesvova L."/>
            <person name="Warmusova S."/>
            <person name="Kostygov A.Y."/>
            <person name="Nenarokova A."/>
            <person name="Lukes J."/>
            <person name="Opperdoes F.R."/>
            <person name="Yurchenko V."/>
        </authorList>
    </citation>
    <scope>NUCLEOTIDE SEQUENCE [LARGE SCALE GENOMIC DNA]</scope>
    <source>
        <strain evidence="12 13">E262AT.01</strain>
    </source>
</reference>
<dbReference type="PROSITE" id="PS50146">
    <property type="entry name" value="DAGK"/>
    <property type="match status" value="1"/>
</dbReference>
<keyword evidence="5" id="KW-0863">Zinc-finger</keyword>
<keyword evidence="6 9" id="KW-0418">Kinase</keyword>
<dbReference type="InterPro" id="IPR017438">
    <property type="entry name" value="ATP-NAD_kinase_N"/>
</dbReference>
<dbReference type="GO" id="GO:0004143">
    <property type="term" value="F:ATP-dependent diacylglycerol kinase activity"/>
    <property type="evidence" value="ECO:0007669"/>
    <property type="project" value="UniProtKB-EC"/>
</dbReference>
<comment type="catalytic activity">
    <reaction evidence="9">
        <text>a 1,2-diacyl-sn-glycerol + ATP = a 1,2-diacyl-sn-glycero-3-phosphate + ADP + H(+)</text>
        <dbReference type="Rhea" id="RHEA:10272"/>
        <dbReference type="ChEBI" id="CHEBI:15378"/>
        <dbReference type="ChEBI" id="CHEBI:17815"/>
        <dbReference type="ChEBI" id="CHEBI:30616"/>
        <dbReference type="ChEBI" id="CHEBI:58608"/>
        <dbReference type="ChEBI" id="CHEBI:456216"/>
        <dbReference type="EC" id="2.7.1.107"/>
    </reaction>
</comment>
<dbReference type="EMBL" id="JAECZO010000004">
    <property type="protein sequence ID" value="KAK7200287.1"/>
    <property type="molecule type" value="Genomic_DNA"/>
</dbReference>
<feature type="domain" description="DAGKc" evidence="11">
    <location>
        <begin position="59"/>
        <end position="164"/>
    </location>
</feature>
<sequence>MADYPTDVAQLVNVPERPCAFVNKNSGERGSALFVYEQLKKHFGADNVFDLFPEAGKPPAIEAAKEFVAARDPDLLIVAGGDGTVSLGMDIVDAVRAAKQIDDAAAPIAVLPMGTGNDLSRSLGFGGGYKRPLMNAEELFAARLQRIYSAHPQKVDRFSVHITLLHDNVDGSHTTPAAHHPTQAQHGSSDDAVAATPRQPHDSNEDTSADAAVKQRPSKTPAEAAKAAASPGAVTKIFTNYFSIGFDAKVAQQFGDFRNNNPEMCKGRVMNKMWYGCFGCHAMVSADTIPKRSLSVCLDGAPAKVPSSAKAIVVANMITYAGGNVLWSDPRGRYGAPAVDDGKVEVSALEGVWHMVGVGTGTRAAKKIGQSRSLVLYVPANFTMQYDGEPIPAMGTKDQTVKVVIEFTGQSLGMRVRRGNDNADNGDALPLHNEQTG</sequence>
<comment type="similarity">
    <text evidence="2 9">Belongs to the eukaryotic diacylglycerol kinase family.</text>
</comment>
<dbReference type="Pfam" id="PF00609">
    <property type="entry name" value="DAGK_acc"/>
    <property type="match status" value="1"/>
</dbReference>
<organism evidence="12 13">
    <name type="scientific">Novymonas esmeraldas</name>
    <dbReference type="NCBI Taxonomy" id="1808958"/>
    <lineage>
        <taxon>Eukaryota</taxon>
        <taxon>Discoba</taxon>
        <taxon>Euglenozoa</taxon>
        <taxon>Kinetoplastea</taxon>
        <taxon>Metakinetoplastina</taxon>
        <taxon>Trypanosomatida</taxon>
        <taxon>Trypanosomatidae</taxon>
        <taxon>Novymonas</taxon>
    </lineage>
</organism>
<evidence type="ECO:0000256" key="1">
    <source>
        <dbReference type="ARBA" id="ARBA00004370"/>
    </source>
</evidence>
<dbReference type="PANTHER" id="PTHR11255">
    <property type="entry name" value="DIACYLGLYCEROL KINASE"/>
    <property type="match status" value="1"/>
</dbReference>
<feature type="region of interest" description="Disordered" evidence="10">
    <location>
        <begin position="416"/>
        <end position="437"/>
    </location>
</feature>
<evidence type="ECO:0000256" key="8">
    <source>
        <dbReference type="ARBA" id="ARBA00023136"/>
    </source>
</evidence>
<keyword evidence="8" id="KW-0472">Membrane</keyword>
<evidence type="ECO:0000256" key="4">
    <source>
        <dbReference type="ARBA" id="ARBA00022741"/>
    </source>
</evidence>
<dbReference type="AlphaFoldDB" id="A0AAW0F399"/>
<dbReference type="SMART" id="SM00046">
    <property type="entry name" value="DAGKc"/>
    <property type="match status" value="1"/>
</dbReference>
<dbReference type="InterPro" id="IPR001206">
    <property type="entry name" value="Diacylglycerol_kinase_cat_dom"/>
</dbReference>
<evidence type="ECO:0000256" key="10">
    <source>
        <dbReference type="SAM" id="MobiDB-lite"/>
    </source>
</evidence>
<evidence type="ECO:0000256" key="7">
    <source>
        <dbReference type="ARBA" id="ARBA00022840"/>
    </source>
</evidence>
<keyword evidence="5" id="KW-0862">Zinc</keyword>
<dbReference type="InterPro" id="IPR016064">
    <property type="entry name" value="NAD/diacylglycerol_kinase_sf"/>
</dbReference>
<protein>
    <recommendedName>
        <fullName evidence="9">Diacylglycerol kinase</fullName>
        <shortName evidence="9">DAG kinase</shortName>
        <ecNumber evidence="9">2.7.1.107</ecNumber>
    </recommendedName>
</protein>
<dbReference type="PANTHER" id="PTHR11255:SF54">
    <property type="entry name" value="DIACYLGLYCEROL KINASE THETA"/>
    <property type="match status" value="1"/>
</dbReference>
<name>A0AAW0F399_9TRYP</name>
<evidence type="ECO:0000313" key="12">
    <source>
        <dbReference type="EMBL" id="KAK7200287.1"/>
    </source>
</evidence>
<dbReference type="Gene3D" id="3.40.50.10330">
    <property type="entry name" value="Probable inorganic polyphosphate/atp-NAD kinase, domain 1"/>
    <property type="match status" value="1"/>
</dbReference>
<dbReference type="SMART" id="SM00045">
    <property type="entry name" value="DAGKa"/>
    <property type="match status" value="1"/>
</dbReference>
<dbReference type="GO" id="GO:0016020">
    <property type="term" value="C:membrane"/>
    <property type="evidence" value="ECO:0007669"/>
    <property type="project" value="UniProtKB-SubCell"/>
</dbReference>
<dbReference type="GO" id="GO:0007200">
    <property type="term" value="P:phospholipase C-activating G protein-coupled receptor signaling pathway"/>
    <property type="evidence" value="ECO:0007669"/>
    <property type="project" value="InterPro"/>
</dbReference>
<dbReference type="Gene3D" id="2.60.200.40">
    <property type="match status" value="1"/>
</dbReference>
<dbReference type="Pfam" id="PF00781">
    <property type="entry name" value="DAGK_cat"/>
    <property type="match status" value="1"/>
</dbReference>
<keyword evidence="4 9" id="KW-0547">Nucleotide-binding</keyword>
<dbReference type="GO" id="GO:0005524">
    <property type="term" value="F:ATP binding"/>
    <property type="evidence" value="ECO:0007669"/>
    <property type="project" value="UniProtKB-KW"/>
</dbReference>
<keyword evidence="3 9" id="KW-0808">Transferase</keyword>
<keyword evidence="13" id="KW-1185">Reference proteome</keyword>
<keyword evidence="7 9" id="KW-0067">ATP-binding</keyword>
<evidence type="ECO:0000259" key="11">
    <source>
        <dbReference type="PROSITE" id="PS50146"/>
    </source>
</evidence>
<dbReference type="EC" id="2.7.1.107" evidence="9"/>
<evidence type="ECO:0000256" key="6">
    <source>
        <dbReference type="ARBA" id="ARBA00022777"/>
    </source>
</evidence>
<comment type="subcellular location">
    <subcellularLocation>
        <location evidence="1">Membrane</location>
    </subcellularLocation>
</comment>
<evidence type="ECO:0000313" key="13">
    <source>
        <dbReference type="Proteomes" id="UP001430356"/>
    </source>
</evidence>
<proteinExistence type="inferred from homology"/>
<dbReference type="GO" id="GO:0008270">
    <property type="term" value="F:zinc ion binding"/>
    <property type="evidence" value="ECO:0007669"/>
    <property type="project" value="UniProtKB-KW"/>
</dbReference>
<accession>A0AAW0F399</accession>
<dbReference type="Proteomes" id="UP001430356">
    <property type="component" value="Unassembled WGS sequence"/>
</dbReference>
<keyword evidence="5" id="KW-0479">Metal-binding</keyword>
<evidence type="ECO:0000256" key="5">
    <source>
        <dbReference type="ARBA" id="ARBA00022771"/>
    </source>
</evidence>
<dbReference type="InterPro" id="IPR000756">
    <property type="entry name" value="Diacylglycerol_kin_accessory"/>
</dbReference>
<gene>
    <name evidence="12" type="ORF">NESM_000081500</name>
</gene>
<evidence type="ECO:0000256" key="2">
    <source>
        <dbReference type="ARBA" id="ARBA00009280"/>
    </source>
</evidence>
<comment type="caution">
    <text evidence="12">The sequence shown here is derived from an EMBL/GenBank/DDBJ whole genome shotgun (WGS) entry which is preliminary data.</text>
</comment>